<accession>A0A919FXQ2</accession>
<dbReference type="Gene3D" id="2.120.10.10">
    <property type="match status" value="1"/>
</dbReference>
<evidence type="ECO:0000313" key="3">
    <source>
        <dbReference type="Proteomes" id="UP000603708"/>
    </source>
</evidence>
<dbReference type="CDD" id="cd15482">
    <property type="entry name" value="Sialidase_non-viral"/>
    <property type="match status" value="1"/>
</dbReference>
<dbReference type="EMBL" id="BNCD01000003">
    <property type="protein sequence ID" value="GHH73859.1"/>
    <property type="molecule type" value="Genomic_DNA"/>
</dbReference>
<protein>
    <recommendedName>
        <fullName evidence="4">Exo-alpha-sialidase</fullName>
    </recommendedName>
</protein>
<dbReference type="SUPFAM" id="SSF50939">
    <property type="entry name" value="Sialidases"/>
    <property type="match status" value="1"/>
</dbReference>
<dbReference type="InterPro" id="IPR036278">
    <property type="entry name" value="Sialidase_sf"/>
</dbReference>
<evidence type="ECO:0000313" key="2">
    <source>
        <dbReference type="EMBL" id="GHH73859.1"/>
    </source>
</evidence>
<dbReference type="PANTHER" id="PTHR38792:SF3">
    <property type="entry name" value="BNR_ASP-BOX REPEAT DOMAIN PROTEIN (AFU_ORTHOLOGUE AFUA_7G06430)-RELATED"/>
    <property type="match status" value="1"/>
</dbReference>
<reference evidence="2" key="2">
    <citation type="submission" date="2020-09" db="EMBL/GenBank/DDBJ databases">
        <authorList>
            <person name="Sun Q."/>
            <person name="Ohkuma M."/>
        </authorList>
    </citation>
    <scope>NUCLEOTIDE SEQUENCE</scope>
    <source>
        <strain evidence="2">JCM 5069</strain>
    </source>
</reference>
<comment type="caution">
    <text evidence="2">The sequence shown here is derived from an EMBL/GenBank/DDBJ whole genome shotgun (WGS) entry which is preliminary data.</text>
</comment>
<dbReference type="PANTHER" id="PTHR38792">
    <property type="entry name" value="BNR/ASP-BOX REPEAT DOMAIN PROTEIN (AFU_ORTHOLOGUE AFUA_7G06430)-RELATED"/>
    <property type="match status" value="1"/>
</dbReference>
<evidence type="ECO:0000256" key="1">
    <source>
        <dbReference type="SAM" id="MobiDB-lite"/>
    </source>
</evidence>
<feature type="compositionally biased region" description="Basic residues" evidence="1">
    <location>
        <begin position="175"/>
        <end position="195"/>
    </location>
</feature>
<organism evidence="2 3">
    <name type="scientific">Streptomyces sulfonofaciens</name>
    <dbReference type="NCBI Taxonomy" id="68272"/>
    <lineage>
        <taxon>Bacteria</taxon>
        <taxon>Bacillati</taxon>
        <taxon>Actinomycetota</taxon>
        <taxon>Actinomycetes</taxon>
        <taxon>Kitasatosporales</taxon>
        <taxon>Streptomycetaceae</taxon>
        <taxon>Streptomyces</taxon>
    </lineage>
</organism>
<proteinExistence type="predicted"/>
<evidence type="ECO:0008006" key="4">
    <source>
        <dbReference type="Google" id="ProtNLM"/>
    </source>
</evidence>
<dbReference type="AlphaFoldDB" id="A0A919FXQ2"/>
<keyword evidence="3" id="KW-1185">Reference proteome</keyword>
<name>A0A919FXQ2_9ACTN</name>
<gene>
    <name evidence="2" type="ORF">GCM10018793_13500</name>
</gene>
<feature type="region of interest" description="Disordered" evidence="1">
    <location>
        <begin position="163"/>
        <end position="195"/>
    </location>
</feature>
<reference evidence="2" key="1">
    <citation type="journal article" date="2014" name="Int. J. Syst. Evol. Microbiol.">
        <title>Complete genome sequence of Corynebacterium casei LMG S-19264T (=DSM 44701T), isolated from a smear-ripened cheese.</title>
        <authorList>
            <consortium name="US DOE Joint Genome Institute (JGI-PGF)"/>
            <person name="Walter F."/>
            <person name="Albersmeier A."/>
            <person name="Kalinowski J."/>
            <person name="Ruckert C."/>
        </authorList>
    </citation>
    <scope>NUCLEOTIDE SEQUENCE</scope>
    <source>
        <strain evidence="2">JCM 5069</strain>
    </source>
</reference>
<sequence>MRLEHSGAADGRILAAVVTFDGGDGLGAVYESTDDGGSFHQVGTVGDPAASGGLGLCCATLYELPRRVGGLAAGTLLWAASVGQDAPDRRMAIRVFRSTDQGRRWSYLSTVATASNDRGLWEPEFSLDARGNLVCHYSDETDGVHSQKLVAARSSDGLTWSGHHDTVASDLGSDRRRRTAGTASTRRRSPGHPRRAIPGEGCCWWVR</sequence>
<dbReference type="Proteomes" id="UP000603708">
    <property type="component" value="Unassembled WGS sequence"/>
</dbReference>
<dbReference type="RefSeq" id="WP_189929979.1">
    <property type="nucleotide sequence ID" value="NZ_BNCD01000003.1"/>
</dbReference>